<proteinExistence type="predicted"/>
<dbReference type="GO" id="GO:0045004">
    <property type="term" value="P:DNA replication proofreading"/>
    <property type="evidence" value="ECO:0007669"/>
    <property type="project" value="TreeGrafter"/>
</dbReference>
<dbReference type="Pfam" id="PF03104">
    <property type="entry name" value="DNA_pol_B_exo1"/>
    <property type="match status" value="1"/>
</dbReference>
<dbReference type="GO" id="GO:0003887">
    <property type="term" value="F:DNA-directed DNA polymerase activity"/>
    <property type="evidence" value="ECO:0007669"/>
    <property type="project" value="TreeGrafter"/>
</dbReference>
<dbReference type="AlphaFoldDB" id="T1GKA7"/>
<dbReference type="InterPro" id="IPR012337">
    <property type="entry name" value="RNaseH-like_sf"/>
</dbReference>
<evidence type="ECO:0000313" key="3">
    <source>
        <dbReference type="EnsemblMetazoa" id="MESCA003926-PA"/>
    </source>
</evidence>
<feature type="domain" description="DNA-directed DNA polymerase family B exonuclease" evidence="2">
    <location>
        <begin position="67"/>
        <end position="173"/>
    </location>
</feature>
<dbReference type="GO" id="GO:0006297">
    <property type="term" value="P:nucleotide-excision repair, DNA gap filling"/>
    <property type="evidence" value="ECO:0007669"/>
    <property type="project" value="TreeGrafter"/>
</dbReference>
<dbReference type="GO" id="GO:0006287">
    <property type="term" value="P:base-excision repair, gap-filling"/>
    <property type="evidence" value="ECO:0007669"/>
    <property type="project" value="TreeGrafter"/>
</dbReference>
<dbReference type="SUPFAM" id="SSF53098">
    <property type="entry name" value="Ribonuclease H-like"/>
    <property type="match status" value="1"/>
</dbReference>
<dbReference type="PANTHER" id="PTHR10322">
    <property type="entry name" value="DNA POLYMERASE CATALYTIC SUBUNIT"/>
    <property type="match status" value="1"/>
</dbReference>
<dbReference type="GO" id="GO:0008296">
    <property type="term" value="F:3'-5'-DNA exonuclease activity"/>
    <property type="evidence" value="ECO:0007669"/>
    <property type="project" value="TreeGrafter"/>
</dbReference>
<name>T1GKA7_MEGSC</name>
<dbReference type="InterPro" id="IPR036397">
    <property type="entry name" value="RNaseH_sf"/>
</dbReference>
<evidence type="ECO:0000259" key="2">
    <source>
        <dbReference type="Pfam" id="PF03104"/>
    </source>
</evidence>
<reference evidence="4" key="1">
    <citation type="submission" date="2013-02" db="EMBL/GenBank/DDBJ databases">
        <authorList>
            <person name="Hughes D."/>
        </authorList>
    </citation>
    <scope>NUCLEOTIDE SEQUENCE</scope>
    <source>
        <strain>Durham</strain>
        <strain evidence="4">NC isolate 2 -- Noor lab</strain>
    </source>
</reference>
<dbReference type="Gene3D" id="2.40.50.730">
    <property type="match status" value="1"/>
</dbReference>
<dbReference type="Proteomes" id="UP000015102">
    <property type="component" value="Unassembled WGS sequence"/>
</dbReference>
<dbReference type="PANTHER" id="PTHR10322:SF23">
    <property type="entry name" value="DNA POLYMERASE DELTA CATALYTIC SUBUNIT"/>
    <property type="match status" value="1"/>
</dbReference>
<evidence type="ECO:0000313" key="4">
    <source>
        <dbReference type="Proteomes" id="UP000015102"/>
    </source>
</evidence>
<protein>
    <recommendedName>
        <fullName evidence="1">DNA polymerase delta catalytic subunit</fullName>
    </recommendedName>
</protein>
<dbReference type="EnsemblMetazoa" id="MESCA003926-RA">
    <property type="protein sequence ID" value="MESCA003926-PA"/>
    <property type="gene ID" value="MESCA003926"/>
</dbReference>
<reference evidence="3" key="2">
    <citation type="submission" date="2015-06" db="UniProtKB">
        <authorList>
            <consortium name="EnsemblMetazoa"/>
        </authorList>
    </citation>
    <scope>IDENTIFICATION</scope>
</reference>
<accession>T1GKA7</accession>
<dbReference type="FunFam" id="2.40.50.730:FF:000007">
    <property type="entry name" value="DNA polymerase"/>
    <property type="match status" value="1"/>
</dbReference>
<dbReference type="InterPro" id="IPR050240">
    <property type="entry name" value="DNA_pol_type-B"/>
</dbReference>
<keyword evidence="4" id="KW-1185">Reference proteome</keyword>
<dbReference type="InterPro" id="IPR006133">
    <property type="entry name" value="DNA-dir_DNA_pol_B_exonuc"/>
</dbReference>
<evidence type="ECO:0000256" key="1">
    <source>
        <dbReference type="ARBA" id="ARBA00024411"/>
    </source>
</evidence>
<dbReference type="Gene3D" id="3.30.420.10">
    <property type="entry name" value="Ribonuclease H-like superfamily/Ribonuclease H"/>
    <property type="match status" value="1"/>
</dbReference>
<dbReference type="EMBL" id="CAQQ02116433">
    <property type="status" value="NOT_ANNOTATED_CDS"/>
    <property type="molecule type" value="Genomic_DNA"/>
</dbReference>
<dbReference type="HOGENOM" id="CLU_1431368_0_0_1"/>
<sequence>MRSNKENIQETVLEVEILERQSVMEYRGDKKQRFIKITMALPKLLAPAKRILEKEIIMNEFDFQDCRAFENNVDIDIRFMVDLGVVGCSWIQIPAKSYTIRTSSSKPFPESRSQLEIDVAFDKFIAHEPEGEWAKVAPFRILSFDIECAGRRGIFPEAKIDPVIQIANMVIRQECAPIVGSQILCYEREE</sequence>
<dbReference type="GO" id="GO:0043625">
    <property type="term" value="C:delta DNA polymerase complex"/>
    <property type="evidence" value="ECO:0007669"/>
    <property type="project" value="TreeGrafter"/>
</dbReference>
<dbReference type="STRING" id="36166.T1GKA7"/>
<organism evidence="3 4">
    <name type="scientific">Megaselia scalaris</name>
    <name type="common">Humpbacked fly</name>
    <name type="synonym">Phora scalaris</name>
    <dbReference type="NCBI Taxonomy" id="36166"/>
    <lineage>
        <taxon>Eukaryota</taxon>
        <taxon>Metazoa</taxon>
        <taxon>Ecdysozoa</taxon>
        <taxon>Arthropoda</taxon>
        <taxon>Hexapoda</taxon>
        <taxon>Insecta</taxon>
        <taxon>Pterygota</taxon>
        <taxon>Neoptera</taxon>
        <taxon>Endopterygota</taxon>
        <taxon>Diptera</taxon>
        <taxon>Brachycera</taxon>
        <taxon>Muscomorpha</taxon>
        <taxon>Platypezoidea</taxon>
        <taxon>Phoridae</taxon>
        <taxon>Megaseliini</taxon>
        <taxon>Megaselia</taxon>
    </lineage>
</organism>
<dbReference type="GO" id="GO:0003676">
    <property type="term" value="F:nucleic acid binding"/>
    <property type="evidence" value="ECO:0007669"/>
    <property type="project" value="InterPro"/>
</dbReference>